<gene>
    <name evidence="3 4" type="primary">smpB</name>
    <name evidence="4" type="ORF">JWV37_03885</name>
</gene>
<dbReference type="EMBL" id="JAFHKK010000005">
    <property type="protein sequence ID" value="MBN2963913.1"/>
    <property type="molecule type" value="Genomic_DNA"/>
</dbReference>
<evidence type="ECO:0000256" key="3">
    <source>
        <dbReference type="HAMAP-Rule" id="MF_00023"/>
    </source>
</evidence>
<dbReference type="Gene3D" id="2.40.280.10">
    <property type="match status" value="1"/>
</dbReference>
<reference evidence="4" key="1">
    <citation type="submission" date="2021-02" db="EMBL/GenBank/DDBJ databases">
        <title>Sulfurospirillum tamanensis sp. nov.</title>
        <authorList>
            <person name="Frolova A."/>
            <person name="Merkel A."/>
            <person name="Slobodkin A."/>
        </authorList>
    </citation>
    <scope>NUCLEOTIDE SEQUENCE</scope>
    <source>
        <strain evidence="4">T05b</strain>
    </source>
</reference>
<protein>
    <recommendedName>
        <fullName evidence="3">SsrA-binding protein</fullName>
    </recommendedName>
    <alternativeName>
        <fullName evidence="3">Small protein B</fullName>
    </alternativeName>
</protein>
<comment type="caution">
    <text evidence="4">The sequence shown here is derived from an EMBL/GenBank/DDBJ whole genome shotgun (WGS) entry which is preliminary data.</text>
</comment>
<sequence length="151" mass="17252">MGKTIARNKKAWHDYEILETFEAGISLQGSEVKSIRMGKVNLKDSYVRIIKGEAMLVGSHISFPQTANPHYRPDEKRDRKLLLHRKEIDKLIGKVARDGLTIVALSLYLSAKNLVKVQIALAKGKNLHDKRETLKRKDADREAQTAMKQRY</sequence>
<evidence type="ECO:0000313" key="4">
    <source>
        <dbReference type="EMBL" id="MBN2963913.1"/>
    </source>
</evidence>
<name>A0ABS2WQM4_9BACT</name>
<organism evidence="4 5">
    <name type="scientific">Sulfurospirillum tamanense</name>
    <dbReference type="NCBI Taxonomy" id="2813362"/>
    <lineage>
        <taxon>Bacteria</taxon>
        <taxon>Pseudomonadati</taxon>
        <taxon>Campylobacterota</taxon>
        <taxon>Epsilonproteobacteria</taxon>
        <taxon>Campylobacterales</taxon>
        <taxon>Sulfurospirillaceae</taxon>
        <taxon>Sulfurospirillum</taxon>
    </lineage>
</organism>
<dbReference type="InterPro" id="IPR020081">
    <property type="entry name" value="SsrA-bd_prot_CS"/>
</dbReference>
<reference evidence="4" key="2">
    <citation type="submission" date="2021-02" db="EMBL/GenBank/DDBJ databases">
        <authorList>
            <person name="Merkel A.Y."/>
        </authorList>
    </citation>
    <scope>NUCLEOTIDE SEQUENCE</scope>
    <source>
        <strain evidence="4">T05b</strain>
    </source>
</reference>
<comment type="function">
    <text evidence="3">Required for rescue of stalled ribosomes mediated by trans-translation. Binds to transfer-messenger RNA (tmRNA), required for stable association of tmRNA with ribosomes. tmRNA and SmpB together mimic tRNA shape, replacing the anticodon stem-loop with SmpB. tmRNA is encoded by the ssrA gene; the 2 termini fold to resemble tRNA(Ala) and it encodes a 'tag peptide', a short internal open reading frame. During trans-translation Ala-aminoacylated tmRNA acts like a tRNA, entering the A-site of stalled ribosomes, displacing the stalled mRNA. The ribosome then switches to translate the ORF on the tmRNA; the nascent peptide is terminated with the 'tag peptide' encoded by the tmRNA and targeted for degradation. The ribosome is freed to recommence translation, which seems to be the essential function of trans-translation.</text>
</comment>
<dbReference type="NCBIfam" id="TIGR00086">
    <property type="entry name" value="smpB"/>
    <property type="match status" value="1"/>
</dbReference>
<dbReference type="NCBIfam" id="NF003843">
    <property type="entry name" value="PRK05422.1"/>
    <property type="match status" value="1"/>
</dbReference>
<dbReference type="CDD" id="cd09294">
    <property type="entry name" value="SmpB"/>
    <property type="match status" value="1"/>
</dbReference>
<dbReference type="Proteomes" id="UP000703590">
    <property type="component" value="Unassembled WGS sequence"/>
</dbReference>
<proteinExistence type="inferred from homology"/>
<evidence type="ECO:0000256" key="1">
    <source>
        <dbReference type="ARBA" id="ARBA00022490"/>
    </source>
</evidence>
<comment type="subcellular location">
    <subcellularLocation>
        <location evidence="3">Cytoplasm</location>
    </subcellularLocation>
    <text evidence="3">The tmRNA-SmpB complex associates with stalled 70S ribosomes.</text>
</comment>
<keyword evidence="2 3" id="KW-0694">RNA-binding</keyword>
<dbReference type="HAMAP" id="MF_00023">
    <property type="entry name" value="SmpB"/>
    <property type="match status" value="1"/>
</dbReference>
<dbReference type="PROSITE" id="PS01317">
    <property type="entry name" value="SSRP"/>
    <property type="match status" value="1"/>
</dbReference>
<comment type="similarity">
    <text evidence="3">Belongs to the SmpB family.</text>
</comment>
<dbReference type="SUPFAM" id="SSF74982">
    <property type="entry name" value="Small protein B (SmpB)"/>
    <property type="match status" value="1"/>
</dbReference>
<dbReference type="InterPro" id="IPR000037">
    <property type="entry name" value="SsrA-bd_prot"/>
</dbReference>
<dbReference type="RefSeq" id="WP_205458455.1">
    <property type="nucleotide sequence ID" value="NZ_JAFHKK010000005.1"/>
</dbReference>
<dbReference type="InterPro" id="IPR023620">
    <property type="entry name" value="SmpB"/>
</dbReference>
<evidence type="ECO:0000256" key="2">
    <source>
        <dbReference type="ARBA" id="ARBA00022884"/>
    </source>
</evidence>
<evidence type="ECO:0000313" key="5">
    <source>
        <dbReference type="Proteomes" id="UP000703590"/>
    </source>
</evidence>
<dbReference type="Pfam" id="PF01668">
    <property type="entry name" value="SmpB"/>
    <property type="match status" value="1"/>
</dbReference>
<keyword evidence="1 3" id="KW-0963">Cytoplasm</keyword>
<dbReference type="PANTHER" id="PTHR30308:SF2">
    <property type="entry name" value="SSRA-BINDING PROTEIN"/>
    <property type="match status" value="1"/>
</dbReference>
<keyword evidence="5" id="KW-1185">Reference proteome</keyword>
<dbReference type="PANTHER" id="PTHR30308">
    <property type="entry name" value="TMRNA-BINDING COMPONENT OF TRANS-TRANSLATION TAGGING COMPLEX"/>
    <property type="match status" value="1"/>
</dbReference>
<accession>A0ABS2WQM4</accession>